<sequence length="409" mass="46568">MFESFLTPWASSFFKKGVQDNTVNTLDSGKPETLEEPRSQALKEPTSSMFNYSHGLPPKPNSNRGAYNGLRRKRGSYGNLNMTNVEKDWVKPCSNYDAVVPGSTGASFDGSESSGDLCGLSSNFHEFNIVGKEDSHNSSAGRVRVSEEVRTKQVERPKSCSLPCAKELGPGPIPQCLRERVCQSVRSTVARVVRRATGLSLHTVEKWFSLLSHFLELSAEEQLFFIILLRKYLIHEGPLHDNYDNQRPQKWERVLGVCAYFSVWLTEEVATRTREDLVTLMGPKFAFGREQIQYLITVDWRVYIGYEEYWQTLEMFTFPDDTQRCLRIWEWLGYSSVELTEGLDVRKEVILNNLTGLSTLLSSGKKRQPECLSVGENAVQGERRYFRKKTSNATLDTHEEYMESIASCT</sequence>
<protein>
    <submittedName>
        <fullName evidence="2">Uncharacterized protein</fullName>
    </submittedName>
</protein>
<dbReference type="AlphaFoldDB" id="A0AAV9I930"/>
<evidence type="ECO:0000256" key="1">
    <source>
        <dbReference type="SAM" id="MobiDB-lite"/>
    </source>
</evidence>
<keyword evidence="3" id="KW-1185">Reference proteome</keyword>
<feature type="compositionally biased region" description="Basic and acidic residues" evidence="1">
    <location>
        <begin position="29"/>
        <end position="38"/>
    </location>
</feature>
<reference evidence="2 3" key="1">
    <citation type="submission" date="2022-07" db="EMBL/GenBank/DDBJ databases">
        <title>Genome-wide signatures of adaptation to extreme environments.</title>
        <authorList>
            <person name="Cho C.H."/>
            <person name="Yoon H.S."/>
        </authorList>
    </citation>
    <scope>NUCLEOTIDE SEQUENCE [LARGE SCALE GENOMIC DNA]</scope>
    <source>
        <strain evidence="2 3">108.79 E11</strain>
    </source>
</reference>
<organism evidence="2 3">
    <name type="scientific">Galdieria yellowstonensis</name>
    <dbReference type="NCBI Taxonomy" id="3028027"/>
    <lineage>
        <taxon>Eukaryota</taxon>
        <taxon>Rhodophyta</taxon>
        <taxon>Bangiophyceae</taxon>
        <taxon>Galdieriales</taxon>
        <taxon>Galdieriaceae</taxon>
        <taxon>Galdieria</taxon>
    </lineage>
</organism>
<dbReference type="EMBL" id="JANCYU010000020">
    <property type="protein sequence ID" value="KAK4523863.1"/>
    <property type="molecule type" value="Genomic_DNA"/>
</dbReference>
<dbReference type="Proteomes" id="UP001300502">
    <property type="component" value="Unassembled WGS sequence"/>
</dbReference>
<gene>
    <name evidence="2" type="ORF">GAYE_SCF00G1759</name>
</gene>
<proteinExistence type="predicted"/>
<evidence type="ECO:0000313" key="3">
    <source>
        <dbReference type="Proteomes" id="UP001300502"/>
    </source>
</evidence>
<feature type="region of interest" description="Disordered" evidence="1">
    <location>
        <begin position="21"/>
        <end position="44"/>
    </location>
</feature>
<accession>A0AAV9I930</accession>
<name>A0AAV9I930_9RHOD</name>
<comment type="caution">
    <text evidence="2">The sequence shown here is derived from an EMBL/GenBank/DDBJ whole genome shotgun (WGS) entry which is preliminary data.</text>
</comment>
<evidence type="ECO:0000313" key="2">
    <source>
        <dbReference type="EMBL" id="KAK4523863.1"/>
    </source>
</evidence>